<evidence type="ECO:0000313" key="3">
    <source>
        <dbReference type="Proteomes" id="UP001272137"/>
    </source>
</evidence>
<dbReference type="KEGG" id="btha:DR62_06050"/>
<feature type="compositionally biased region" description="Basic and acidic residues" evidence="1">
    <location>
        <begin position="29"/>
        <end position="38"/>
    </location>
</feature>
<proteinExistence type="predicted"/>
<dbReference type="RefSeq" id="WP_009906624.1">
    <property type="nucleotide sequence ID" value="NZ_CP008914.2"/>
</dbReference>
<gene>
    <name evidence="2" type="ORF">C7S16_3751</name>
</gene>
<reference evidence="2" key="1">
    <citation type="submission" date="2018-08" db="EMBL/GenBank/DDBJ databases">
        <title>Identification of Burkholderia cepacia strains that express a Burkholderia pseudomallei-like capsular polysaccharide.</title>
        <authorList>
            <person name="Burtnick M.N."/>
            <person name="Vongsouvath M."/>
            <person name="Newton P."/>
            <person name="Wuthiekanun V."/>
            <person name="Limmathurotsakul D."/>
            <person name="Brett P.J."/>
            <person name="Chantratita N."/>
            <person name="Dance D.A."/>
        </authorList>
    </citation>
    <scope>NUCLEOTIDE SEQUENCE</scope>
    <source>
        <strain evidence="2">SBXCC001</strain>
    </source>
</reference>
<feature type="region of interest" description="Disordered" evidence="1">
    <location>
        <begin position="29"/>
        <end position="51"/>
    </location>
</feature>
<dbReference type="Proteomes" id="UP001272137">
    <property type="component" value="Unassembled WGS sequence"/>
</dbReference>
<organism evidence="2 3">
    <name type="scientific">Burkholderia thailandensis</name>
    <dbReference type="NCBI Taxonomy" id="57975"/>
    <lineage>
        <taxon>Bacteria</taxon>
        <taxon>Pseudomonadati</taxon>
        <taxon>Pseudomonadota</taxon>
        <taxon>Betaproteobacteria</taxon>
        <taxon>Burkholderiales</taxon>
        <taxon>Burkholderiaceae</taxon>
        <taxon>Burkholderia</taxon>
        <taxon>pseudomallei group</taxon>
    </lineage>
</organism>
<dbReference type="EMBL" id="QXCT01000002">
    <property type="protein sequence ID" value="MDW9253840.1"/>
    <property type="molecule type" value="Genomic_DNA"/>
</dbReference>
<protein>
    <submittedName>
        <fullName evidence="2">Uncharacterized protein</fullName>
    </submittedName>
</protein>
<comment type="caution">
    <text evidence="2">The sequence shown here is derived from an EMBL/GenBank/DDBJ whole genome shotgun (WGS) entry which is preliminary data.</text>
</comment>
<accession>A0AAW9CS47</accession>
<name>A0AAW9CS47_BURTH</name>
<sequence length="77" mass="8348">MQRACFANRNRIDFSAASVDRKPDCRIETTIGNHDRTGRHAPKPKSVNGTIIRMGDGSAVRAVHRAVSDGHVHATVG</sequence>
<evidence type="ECO:0000313" key="2">
    <source>
        <dbReference type="EMBL" id="MDW9253840.1"/>
    </source>
</evidence>
<evidence type="ECO:0000256" key="1">
    <source>
        <dbReference type="SAM" id="MobiDB-lite"/>
    </source>
</evidence>
<dbReference type="AlphaFoldDB" id="A0AAW9CS47"/>